<dbReference type="InterPro" id="IPR020598">
    <property type="entry name" value="rRNA_Ade_methylase_Trfase_N"/>
</dbReference>
<comment type="function">
    <text evidence="1">Specifically dimethylates two adjacent adenosines in the loop of a conserved hairpin near the 3'-end of 18S rRNA in the 40S particle.</text>
</comment>
<feature type="binding site" evidence="9">
    <location>
        <position position="39"/>
    </location>
    <ligand>
        <name>S-adenosyl-L-methionine</name>
        <dbReference type="ChEBI" id="CHEBI:59789"/>
    </ligand>
</feature>
<evidence type="ECO:0000256" key="2">
    <source>
        <dbReference type="ARBA" id="ARBA00022552"/>
    </source>
</evidence>
<organism evidence="13 14">
    <name type="scientific">Triangularia setosa</name>
    <dbReference type="NCBI Taxonomy" id="2587417"/>
    <lineage>
        <taxon>Eukaryota</taxon>
        <taxon>Fungi</taxon>
        <taxon>Dikarya</taxon>
        <taxon>Ascomycota</taxon>
        <taxon>Pezizomycotina</taxon>
        <taxon>Sordariomycetes</taxon>
        <taxon>Sordariomycetidae</taxon>
        <taxon>Sordariales</taxon>
        <taxon>Podosporaceae</taxon>
        <taxon>Triangularia</taxon>
    </lineage>
</organism>
<dbReference type="PANTHER" id="PTHR11727">
    <property type="entry name" value="DIMETHYLADENOSINE TRANSFERASE"/>
    <property type="match status" value="1"/>
</dbReference>
<feature type="domain" description="Ribosomal RNA adenine methylase transferase N-terminal" evidence="12">
    <location>
        <begin position="46"/>
        <end position="216"/>
    </location>
</feature>
<evidence type="ECO:0000256" key="11">
    <source>
        <dbReference type="SAM" id="MobiDB-lite"/>
    </source>
</evidence>
<feature type="region of interest" description="Disordered" evidence="11">
    <location>
        <begin position="280"/>
        <end position="321"/>
    </location>
</feature>
<feature type="region of interest" description="Disordered" evidence="11">
    <location>
        <begin position="1"/>
        <end position="23"/>
    </location>
</feature>
<dbReference type="GO" id="GO:0005730">
    <property type="term" value="C:nucleolus"/>
    <property type="evidence" value="ECO:0007669"/>
    <property type="project" value="TreeGrafter"/>
</dbReference>
<evidence type="ECO:0000256" key="1">
    <source>
        <dbReference type="ARBA" id="ARBA00002977"/>
    </source>
</evidence>
<evidence type="ECO:0000256" key="3">
    <source>
        <dbReference type="ARBA" id="ARBA00022603"/>
    </source>
</evidence>
<evidence type="ECO:0000313" key="14">
    <source>
        <dbReference type="Proteomes" id="UP001302321"/>
    </source>
</evidence>
<evidence type="ECO:0000256" key="4">
    <source>
        <dbReference type="ARBA" id="ARBA00022679"/>
    </source>
</evidence>
<evidence type="ECO:0000256" key="10">
    <source>
        <dbReference type="RuleBase" id="RU362106"/>
    </source>
</evidence>
<feature type="binding site" evidence="9">
    <location>
        <position position="87"/>
    </location>
    <ligand>
        <name>S-adenosyl-L-methionine</name>
        <dbReference type="ChEBI" id="CHEBI:59789"/>
    </ligand>
</feature>
<gene>
    <name evidence="13" type="ORF">QBC36DRAFT_321521</name>
</gene>
<comment type="catalytic activity">
    <reaction evidence="7">
        <text>adenosine(1779)/adenosine(1780) in 18S rRNA + 4 S-adenosyl-L-methionine = N(6)-dimethyladenosine(1779)/N(6)-dimethyladenosine(1780) in 18S rRNA + 4 S-adenosyl-L-homocysteine + 4 H(+)</text>
        <dbReference type="Rhea" id="RHEA:42780"/>
        <dbReference type="Rhea" id="RHEA-COMP:10234"/>
        <dbReference type="Rhea" id="RHEA-COMP:10236"/>
        <dbReference type="ChEBI" id="CHEBI:15378"/>
        <dbReference type="ChEBI" id="CHEBI:57856"/>
        <dbReference type="ChEBI" id="CHEBI:59789"/>
        <dbReference type="ChEBI" id="CHEBI:74411"/>
        <dbReference type="ChEBI" id="CHEBI:74493"/>
        <dbReference type="EC" id="2.1.1.183"/>
    </reaction>
</comment>
<feature type="compositionally biased region" description="Acidic residues" evidence="11">
    <location>
        <begin position="286"/>
        <end position="321"/>
    </location>
</feature>
<evidence type="ECO:0000256" key="7">
    <source>
        <dbReference type="ARBA" id="ARBA00049478"/>
    </source>
</evidence>
<dbReference type="InterPro" id="IPR029063">
    <property type="entry name" value="SAM-dependent_MTases_sf"/>
</dbReference>
<accession>A0AAN6WDB3</accession>
<dbReference type="CDD" id="cd02440">
    <property type="entry name" value="AdoMet_MTases"/>
    <property type="match status" value="1"/>
</dbReference>
<evidence type="ECO:0000313" key="13">
    <source>
        <dbReference type="EMBL" id="KAK4179914.1"/>
    </source>
</evidence>
<feature type="binding site" evidence="9">
    <location>
        <position position="41"/>
    </location>
    <ligand>
        <name>S-adenosyl-L-methionine</name>
        <dbReference type="ChEBI" id="CHEBI:59789"/>
    </ligand>
</feature>
<evidence type="ECO:0000259" key="12">
    <source>
        <dbReference type="SMART" id="SM00650"/>
    </source>
</evidence>
<dbReference type="AlphaFoldDB" id="A0AAN6WDB3"/>
<keyword evidence="6 9" id="KW-0694">RNA-binding</keyword>
<keyword evidence="2 10" id="KW-0698">rRNA processing</keyword>
<comment type="similarity">
    <text evidence="8 9 10">Belongs to the class I-like SAM-binding methyltransferase superfamily. rRNA adenine N(6)-methyltransferase family.</text>
</comment>
<dbReference type="GO" id="GO:0052909">
    <property type="term" value="F:18S rRNA (adenine(1779)-N(6)/adenine(1780)-N(6))-dimethyltransferase activity"/>
    <property type="evidence" value="ECO:0007669"/>
    <property type="project" value="UniProtKB-EC"/>
</dbReference>
<dbReference type="InterPro" id="IPR001737">
    <property type="entry name" value="KsgA/Erm"/>
</dbReference>
<dbReference type="EMBL" id="MU866108">
    <property type="protein sequence ID" value="KAK4179914.1"/>
    <property type="molecule type" value="Genomic_DNA"/>
</dbReference>
<dbReference type="SMART" id="SM00650">
    <property type="entry name" value="rADc"/>
    <property type="match status" value="1"/>
</dbReference>
<dbReference type="GO" id="GO:0003723">
    <property type="term" value="F:RNA binding"/>
    <property type="evidence" value="ECO:0007669"/>
    <property type="project" value="UniProtKB-UniRule"/>
</dbReference>
<dbReference type="Pfam" id="PF00398">
    <property type="entry name" value="RrnaAD"/>
    <property type="match status" value="1"/>
</dbReference>
<dbReference type="PROSITE" id="PS51689">
    <property type="entry name" value="SAM_RNA_A_N6_MT"/>
    <property type="match status" value="1"/>
</dbReference>
<keyword evidence="14" id="KW-1185">Reference proteome</keyword>
<comment type="caution">
    <text evidence="13">The sequence shown here is derived from an EMBL/GenBank/DDBJ whole genome shotgun (WGS) entry which is preliminary data.</text>
</comment>
<dbReference type="SUPFAM" id="SSF53335">
    <property type="entry name" value="S-adenosyl-L-methionine-dependent methyltransferases"/>
    <property type="match status" value="1"/>
</dbReference>
<evidence type="ECO:0000256" key="8">
    <source>
        <dbReference type="ARBA" id="ARBA00061109"/>
    </source>
</evidence>
<keyword evidence="5 9" id="KW-0949">S-adenosyl-L-methionine</keyword>
<evidence type="ECO:0000256" key="9">
    <source>
        <dbReference type="PROSITE-ProRule" id="PRU01026"/>
    </source>
</evidence>
<name>A0AAN6WDB3_9PEZI</name>
<protein>
    <recommendedName>
        <fullName evidence="10">rRNA adenine N(6)-methyltransferase</fullName>
        <ecNumber evidence="10">2.1.1.-</ecNumber>
    </recommendedName>
</protein>
<dbReference type="PANTHER" id="PTHR11727:SF7">
    <property type="entry name" value="DIMETHYLADENOSINE TRANSFERASE-RELATED"/>
    <property type="match status" value="1"/>
</dbReference>
<dbReference type="EC" id="2.1.1.-" evidence="10"/>
<keyword evidence="4 9" id="KW-0808">Transferase</keyword>
<proteinExistence type="inferred from homology"/>
<evidence type="ECO:0000256" key="6">
    <source>
        <dbReference type="ARBA" id="ARBA00022884"/>
    </source>
</evidence>
<dbReference type="Gene3D" id="3.40.50.150">
    <property type="entry name" value="Vaccinia Virus protein VP39"/>
    <property type="match status" value="1"/>
</dbReference>
<feature type="binding site" evidence="9">
    <location>
        <position position="131"/>
    </location>
    <ligand>
        <name>S-adenosyl-L-methionine</name>
        <dbReference type="ChEBI" id="CHEBI:59789"/>
    </ligand>
</feature>
<dbReference type="Proteomes" id="UP001302321">
    <property type="component" value="Unassembled WGS sequence"/>
</dbReference>
<evidence type="ECO:0000256" key="5">
    <source>
        <dbReference type="ARBA" id="ARBA00022691"/>
    </source>
</evidence>
<feature type="binding site" evidence="9">
    <location>
        <position position="115"/>
    </location>
    <ligand>
        <name>S-adenosyl-L-methionine</name>
        <dbReference type="ChEBI" id="CHEBI:59789"/>
    </ligand>
</feature>
<dbReference type="FunFam" id="3.40.50.150:FF:000007">
    <property type="entry name" value="rRNA adenine N(6)-methyltransferase"/>
    <property type="match status" value="1"/>
</dbReference>
<keyword evidence="3 9" id="KW-0489">Methyltransferase</keyword>
<sequence length="397" mass="43673">MPKAAKQKKGGGPGGPYDRKSKPAANTNIFKFDKDFGQHILKNPGISDAIVEKAYLKPTDVVVEIGPGTGNITVRALEKAKKVIAIDIDPRMGAEVTKRVQGTPLAKKLEVILGDVIKMPEMPPCDALISNTPYQISSPLIFKMLAMPNPPRVAVLMFQREFAKRLVAKPGDALYSRLSVNVNFWATCKHIMKVGKQNFKPPPKVESDVVRIEPLIGSARPNIAFEEFDGLLRIAFNRKNKTLNASFAIKEVLAMCERNYKVYCTLNNIPIDEGAAVAGPGAAAAGEEEGGMDVDMDDEEGENNDRDDNEEEDNGMEVEEDEDMPEFFKEMKDEEDKAAVGKTPSRNPKSKVAMVVKAKVNKVLASTGLGEKRARQCDQNDFLKLLVAFHEEGIHFS</sequence>
<dbReference type="InterPro" id="IPR011530">
    <property type="entry name" value="rRNA_adenine_dimethylase"/>
</dbReference>
<dbReference type="Gene3D" id="1.10.8.480">
    <property type="match status" value="1"/>
</dbReference>
<reference evidence="13" key="2">
    <citation type="submission" date="2023-05" db="EMBL/GenBank/DDBJ databases">
        <authorList>
            <consortium name="Lawrence Berkeley National Laboratory"/>
            <person name="Steindorff A."/>
            <person name="Hensen N."/>
            <person name="Bonometti L."/>
            <person name="Westerberg I."/>
            <person name="Brannstrom I.O."/>
            <person name="Guillou S."/>
            <person name="Cros-Aarteil S."/>
            <person name="Calhoun S."/>
            <person name="Haridas S."/>
            <person name="Kuo A."/>
            <person name="Mondo S."/>
            <person name="Pangilinan J."/>
            <person name="Riley R."/>
            <person name="Labutti K."/>
            <person name="Andreopoulos B."/>
            <person name="Lipzen A."/>
            <person name="Chen C."/>
            <person name="Yanf M."/>
            <person name="Daum C."/>
            <person name="Ng V."/>
            <person name="Clum A."/>
            <person name="Ohm R."/>
            <person name="Martin F."/>
            <person name="Silar P."/>
            <person name="Natvig D."/>
            <person name="Lalanne C."/>
            <person name="Gautier V."/>
            <person name="Ament-Velasquez S.L."/>
            <person name="Kruys A."/>
            <person name="Hutchinson M.I."/>
            <person name="Powell A.J."/>
            <person name="Barry K."/>
            <person name="Miller A.N."/>
            <person name="Grigoriev I.V."/>
            <person name="Debuchy R."/>
            <person name="Gladieux P."/>
            <person name="Thoren M.H."/>
            <person name="Johannesson H."/>
        </authorList>
    </citation>
    <scope>NUCLEOTIDE SEQUENCE</scope>
    <source>
        <strain evidence="13">CBS 892.96</strain>
    </source>
</reference>
<dbReference type="NCBIfam" id="TIGR00755">
    <property type="entry name" value="ksgA"/>
    <property type="match status" value="1"/>
</dbReference>
<feature type="binding site" evidence="9">
    <location>
        <position position="66"/>
    </location>
    <ligand>
        <name>S-adenosyl-L-methionine</name>
        <dbReference type="ChEBI" id="CHEBI:59789"/>
    </ligand>
</feature>
<reference evidence="13" key="1">
    <citation type="journal article" date="2023" name="Mol. Phylogenet. Evol.">
        <title>Genome-scale phylogeny and comparative genomics of the fungal order Sordariales.</title>
        <authorList>
            <person name="Hensen N."/>
            <person name="Bonometti L."/>
            <person name="Westerberg I."/>
            <person name="Brannstrom I.O."/>
            <person name="Guillou S."/>
            <person name="Cros-Aarteil S."/>
            <person name="Calhoun S."/>
            <person name="Haridas S."/>
            <person name="Kuo A."/>
            <person name="Mondo S."/>
            <person name="Pangilinan J."/>
            <person name="Riley R."/>
            <person name="LaButti K."/>
            <person name="Andreopoulos B."/>
            <person name="Lipzen A."/>
            <person name="Chen C."/>
            <person name="Yan M."/>
            <person name="Daum C."/>
            <person name="Ng V."/>
            <person name="Clum A."/>
            <person name="Steindorff A."/>
            <person name="Ohm R.A."/>
            <person name="Martin F."/>
            <person name="Silar P."/>
            <person name="Natvig D.O."/>
            <person name="Lalanne C."/>
            <person name="Gautier V."/>
            <person name="Ament-Velasquez S.L."/>
            <person name="Kruys A."/>
            <person name="Hutchinson M.I."/>
            <person name="Powell A.J."/>
            <person name="Barry K."/>
            <person name="Miller A.N."/>
            <person name="Grigoriev I.V."/>
            <person name="Debuchy R."/>
            <person name="Gladieux P."/>
            <person name="Hiltunen Thoren M."/>
            <person name="Johannesson H."/>
        </authorList>
    </citation>
    <scope>NUCLEOTIDE SEQUENCE</scope>
    <source>
        <strain evidence="13">CBS 892.96</strain>
    </source>
</reference>